<keyword evidence="10" id="KW-1185">Reference proteome</keyword>
<evidence type="ECO:0000256" key="4">
    <source>
        <dbReference type="ARBA" id="ARBA00022927"/>
    </source>
</evidence>
<evidence type="ECO:0008006" key="11">
    <source>
        <dbReference type="Google" id="ProtNLM"/>
    </source>
</evidence>
<keyword evidence="3" id="KW-0812">Transmembrane</keyword>
<evidence type="ECO:0000313" key="9">
    <source>
        <dbReference type="EMBL" id="CAK0785402.1"/>
    </source>
</evidence>
<evidence type="ECO:0000256" key="5">
    <source>
        <dbReference type="ARBA" id="ARBA00022989"/>
    </source>
</evidence>
<accession>A0AAV1IDZ9</accession>
<sequence length="271" mass="28317">MISTGEILVILGAAGLLIGPKELPGLARGAGRLTGRAAAFLTRSRAAFLKFSDENEITELHKEMQQSLAQLQQIQYELRSGINVLDPGPLARKAMTLSQQQAASPSSRAAARVPSSTSAAASLRPAAALAASEAPAEEVMLQQHDTLEGRASAIESLQHEVERLQHLEQRRAQLQSASAGNEADWTSSQAADTQPVMTAAGMSSQNGSTASNAQTSSNPGQGMGISAVSLGKAPDRSKEPPTGSDIALDALAEEEVANAVRKILEQHSKPP</sequence>
<dbReference type="PANTHER" id="PTHR35512:SF1">
    <property type="entry name" value="OS11G0550900 PROTEIN"/>
    <property type="match status" value="1"/>
</dbReference>
<evidence type="ECO:0000256" key="1">
    <source>
        <dbReference type="ARBA" id="ARBA00004167"/>
    </source>
</evidence>
<keyword evidence="7" id="KW-0472">Membrane</keyword>
<dbReference type="EMBL" id="CAUYUE010000012">
    <property type="protein sequence ID" value="CAK0785402.1"/>
    <property type="molecule type" value="Genomic_DNA"/>
</dbReference>
<reference evidence="9 10" key="1">
    <citation type="submission" date="2023-10" db="EMBL/GenBank/DDBJ databases">
        <authorList>
            <person name="Maclean D."/>
            <person name="Macfadyen A."/>
        </authorList>
    </citation>
    <scope>NUCLEOTIDE SEQUENCE [LARGE SCALE GENOMIC DNA]</scope>
</reference>
<evidence type="ECO:0000313" key="10">
    <source>
        <dbReference type="Proteomes" id="UP001314263"/>
    </source>
</evidence>
<dbReference type="InterPro" id="IPR003369">
    <property type="entry name" value="TatA/B/E"/>
</dbReference>
<keyword evidence="5" id="KW-1133">Transmembrane helix</keyword>
<gene>
    <name evidence="9" type="ORF">CVIRNUC_008611</name>
</gene>
<evidence type="ECO:0000256" key="7">
    <source>
        <dbReference type="ARBA" id="ARBA00023136"/>
    </source>
</evidence>
<dbReference type="Pfam" id="PF02416">
    <property type="entry name" value="TatA_B_E"/>
    <property type="match status" value="1"/>
</dbReference>
<feature type="compositionally biased region" description="Low complexity" evidence="8">
    <location>
        <begin position="98"/>
        <end position="121"/>
    </location>
</feature>
<keyword evidence="6" id="KW-0811">Translocation</keyword>
<keyword evidence="2" id="KW-0813">Transport</keyword>
<comment type="subcellular location">
    <subcellularLocation>
        <location evidence="1">Membrane</location>
        <topology evidence="1">Single-pass membrane protein</topology>
    </subcellularLocation>
</comment>
<feature type="compositionally biased region" description="Polar residues" evidence="8">
    <location>
        <begin position="172"/>
        <end position="220"/>
    </location>
</feature>
<name>A0AAV1IDZ9_9CHLO</name>
<evidence type="ECO:0000256" key="8">
    <source>
        <dbReference type="SAM" id="MobiDB-lite"/>
    </source>
</evidence>
<organism evidence="9 10">
    <name type="scientific">Coccomyxa viridis</name>
    <dbReference type="NCBI Taxonomy" id="1274662"/>
    <lineage>
        <taxon>Eukaryota</taxon>
        <taxon>Viridiplantae</taxon>
        <taxon>Chlorophyta</taxon>
        <taxon>core chlorophytes</taxon>
        <taxon>Trebouxiophyceae</taxon>
        <taxon>Trebouxiophyceae incertae sedis</taxon>
        <taxon>Coccomyxaceae</taxon>
        <taxon>Coccomyxa</taxon>
    </lineage>
</organism>
<dbReference type="Gene3D" id="1.20.5.3310">
    <property type="match status" value="1"/>
</dbReference>
<dbReference type="Proteomes" id="UP001314263">
    <property type="component" value="Unassembled WGS sequence"/>
</dbReference>
<feature type="region of interest" description="Disordered" evidence="8">
    <location>
        <begin position="170"/>
        <end position="246"/>
    </location>
</feature>
<dbReference type="PANTHER" id="PTHR35512">
    <property type="entry name" value="OS11G0550900 PROTEIN"/>
    <property type="match status" value="1"/>
</dbReference>
<evidence type="ECO:0000256" key="6">
    <source>
        <dbReference type="ARBA" id="ARBA00023010"/>
    </source>
</evidence>
<comment type="caution">
    <text evidence="9">The sequence shown here is derived from an EMBL/GenBank/DDBJ whole genome shotgun (WGS) entry which is preliminary data.</text>
</comment>
<proteinExistence type="predicted"/>
<feature type="region of interest" description="Disordered" evidence="8">
    <location>
        <begin position="97"/>
        <end position="121"/>
    </location>
</feature>
<protein>
    <recommendedName>
        <fullName evidence="11">Sec-independent protein translocase protein TatB</fullName>
    </recommendedName>
</protein>
<keyword evidence="4" id="KW-0653">Protein transport</keyword>
<evidence type="ECO:0000256" key="2">
    <source>
        <dbReference type="ARBA" id="ARBA00022448"/>
    </source>
</evidence>
<evidence type="ECO:0000256" key="3">
    <source>
        <dbReference type="ARBA" id="ARBA00022692"/>
    </source>
</evidence>
<dbReference type="AlphaFoldDB" id="A0AAV1IDZ9"/>